<dbReference type="EC" id="2.7.13.3" evidence="3"/>
<comment type="catalytic activity">
    <reaction evidence="1">
        <text>ATP + protein L-histidine = ADP + protein N-phospho-L-histidine.</text>
        <dbReference type="EC" id="2.7.13.3"/>
    </reaction>
</comment>
<dbReference type="SUPFAM" id="SSF47384">
    <property type="entry name" value="Homodimeric domain of signal transducing histidine kinase"/>
    <property type="match status" value="1"/>
</dbReference>
<keyword evidence="4" id="KW-1003">Cell membrane</keyword>
<evidence type="ECO:0000256" key="9">
    <source>
        <dbReference type="ARBA" id="ARBA00022777"/>
    </source>
</evidence>
<evidence type="ECO:0000256" key="8">
    <source>
        <dbReference type="ARBA" id="ARBA00022741"/>
    </source>
</evidence>
<evidence type="ECO:0000259" key="17">
    <source>
        <dbReference type="PROSITE" id="PS50885"/>
    </source>
</evidence>
<dbReference type="PROSITE" id="PS50109">
    <property type="entry name" value="HIS_KIN"/>
    <property type="match status" value="1"/>
</dbReference>
<keyword evidence="8" id="KW-0547">Nucleotide-binding</keyword>
<evidence type="ECO:0000256" key="11">
    <source>
        <dbReference type="ARBA" id="ARBA00022989"/>
    </source>
</evidence>
<evidence type="ECO:0000313" key="18">
    <source>
        <dbReference type="EMBL" id="MCR6544528.1"/>
    </source>
</evidence>
<dbReference type="PROSITE" id="PS50885">
    <property type="entry name" value="HAMP"/>
    <property type="match status" value="1"/>
</dbReference>
<evidence type="ECO:0000256" key="7">
    <source>
        <dbReference type="ARBA" id="ARBA00022692"/>
    </source>
</evidence>
<feature type="transmembrane region" description="Helical" evidence="15">
    <location>
        <begin position="41"/>
        <end position="64"/>
    </location>
</feature>
<dbReference type="SUPFAM" id="SSF55874">
    <property type="entry name" value="ATPase domain of HSP90 chaperone/DNA topoisomerase II/histidine kinase"/>
    <property type="match status" value="1"/>
</dbReference>
<keyword evidence="6" id="KW-0808">Transferase</keyword>
<organism evidence="18 19">
    <name type="scientific">Dehalobacterium formicoaceticum</name>
    <dbReference type="NCBI Taxonomy" id="51515"/>
    <lineage>
        <taxon>Bacteria</taxon>
        <taxon>Bacillati</taxon>
        <taxon>Bacillota</taxon>
        <taxon>Clostridia</taxon>
        <taxon>Eubacteriales</taxon>
        <taxon>Peptococcaceae</taxon>
        <taxon>Dehalobacterium</taxon>
    </lineage>
</organism>
<feature type="domain" description="HAMP" evidence="17">
    <location>
        <begin position="232"/>
        <end position="284"/>
    </location>
</feature>
<keyword evidence="12" id="KW-0902">Two-component regulatory system</keyword>
<proteinExistence type="predicted"/>
<dbReference type="Gene3D" id="6.10.340.10">
    <property type="match status" value="1"/>
</dbReference>
<dbReference type="InterPro" id="IPR036097">
    <property type="entry name" value="HisK_dim/P_sf"/>
</dbReference>
<dbReference type="Pfam" id="PF00512">
    <property type="entry name" value="HisKA"/>
    <property type="match status" value="1"/>
</dbReference>
<evidence type="ECO:0000256" key="6">
    <source>
        <dbReference type="ARBA" id="ARBA00022679"/>
    </source>
</evidence>
<sequence length="518" mass="58586">MNQSMQDKRNGQGVFNNIIVFLNKIKHNLSQQYNKNIYTRILFTNVVVFTIALFVLINFANFIVTHSVYDQVQQDLLRKSKRVNYALTNKNISAEPKSGNQFANEKELLRFLADSFNIKIIIFDKDGTILSTSEEQELVPLSKIDAKYTEMLISGETKVARITDKETGQLTFTASIPMGNVEDTEHTVEKGIFLESKPANLDASLNKMRLLMLLGGIIVLIFIIFISLYLANRISRPISRLVTSLAEFNGGNYVISDENKSFDEINDLADQIKKLTVNLEEIQSKSNKYEEERTRLFAEISHELRTPLTAVQGFTEAIRDDVVEDEMLQKKYLDMIYDQTIHINRLVDDILSLSRIESGDVTVGKLPLDLVALAHGVIMSMEDLANNNNTTITFNKNSDDAIMIGDVDRMEQIIRNLLKNAINATENGNIKVTIDSNESDILFSIEDTGVGISPEELPHIWDRFYRAKHQRNTDLEVKGTGLGLVIVNKLVKLQDGKIDVESQLGKGTIFRLSFPRVI</sequence>
<dbReference type="InterPro" id="IPR003594">
    <property type="entry name" value="HATPase_dom"/>
</dbReference>
<dbReference type="RefSeq" id="WP_089609988.1">
    <property type="nucleotide sequence ID" value="NZ_CP022121.1"/>
</dbReference>
<dbReference type="PANTHER" id="PTHR45528">
    <property type="entry name" value="SENSOR HISTIDINE KINASE CPXA"/>
    <property type="match status" value="1"/>
</dbReference>
<evidence type="ECO:0000256" key="1">
    <source>
        <dbReference type="ARBA" id="ARBA00000085"/>
    </source>
</evidence>
<name>A0ABT1Y102_9FIRM</name>
<evidence type="ECO:0000259" key="16">
    <source>
        <dbReference type="PROSITE" id="PS50109"/>
    </source>
</evidence>
<dbReference type="PRINTS" id="PR00344">
    <property type="entry name" value="BCTRLSENSOR"/>
</dbReference>
<dbReference type="InterPro" id="IPR050398">
    <property type="entry name" value="HssS/ArlS-like"/>
</dbReference>
<reference evidence="18 19" key="1">
    <citation type="submission" date="2022-08" db="EMBL/GenBank/DDBJ databases">
        <title>Proteogenomics of the novel Dehalobacterium formicoaceticum strain EZ94 highlights a key role of methyltransferases during anaerobic dichloromethane degradation.</title>
        <authorList>
            <person name="Wasmund K."/>
        </authorList>
    </citation>
    <scope>NUCLEOTIDE SEQUENCE [LARGE SCALE GENOMIC DNA]</scope>
    <source>
        <strain evidence="18 19">EZ94</strain>
    </source>
</reference>
<gene>
    <name evidence="18" type="ORF">NVS47_03200</name>
</gene>
<evidence type="ECO:0000256" key="10">
    <source>
        <dbReference type="ARBA" id="ARBA00022840"/>
    </source>
</evidence>
<evidence type="ECO:0000256" key="2">
    <source>
        <dbReference type="ARBA" id="ARBA00004651"/>
    </source>
</evidence>
<keyword evidence="5" id="KW-0597">Phosphoprotein</keyword>
<comment type="subcellular location">
    <subcellularLocation>
        <location evidence="2">Cell membrane</location>
        <topology evidence="2">Multi-pass membrane protein</topology>
    </subcellularLocation>
</comment>
<keyword evidence="7 15" id="KW-0812">Transmembrane</keyword>
<keyword evidence="13 15" id="KW-0472">Membrane</keyword>
<feature type="coiled-coil region" evidence="14">
    <location>
        <begin position="265"/>
        <end position="299"/>
    </location>
</feature>
<dbReference type="GO" id="GO:0016301">
    <property type="term" value="F:kinase activity"/>
    <property type="evidence" value="ECO:0007669"/>
    <property type="project" value="UniProtKB-KW"/>
</dbReference>
<keyword evidence="9 18" id="KW-0418">Kinase</keyword>
<evidence type="ECO:0000256" key="14">
    <source>
        <dbReference type="SAM" id="Coils"/>
    </source>
</evidence>
<evidence type="ECO:0000256" key="4">
    <source>
        <dbReference type="ARBA" id="ARBA00022475"/>
    </source>
</evidence>
<keyword evidence="14" id="KW-0175">Coiled coil</keyword>
<evidence type="ECO:0000256" key="13">
    <source>
        <dbReference type="ARBA" id="ARBA00023136"/>
    </source>
</evidence>
<feature type="domain" description="Histidine kinase" evidence="16">
    <location>
        <begin position="299"/>
        <end position="518"/>
    </location>
</feature>
<keyword evidence="10" id="KW-0067">ATP-binding</keyword>
<accession>A0ABT1Y102</accession>
<feature type="transmembrane region" description="Helical" evidence="15">
    <location>
        <begin position="210"/>
        <end position="231"/>
    </location>
</feature>
<dbReference type="SMART" id="SM00388">
    <property type="entry name" value="HisKA"/>
    <property type="match status" value="1"/>
</dbReference>
<dbReference type="InterPro" id="IPR003661">
    <property type="entry name" value="HisK_dim/P_dom"/>
</dbReference>
<comment type="caution">
    <text evidence="18">The sequence shown here is derived from an EMBL/GenBank/DDBJ whole genome shotgun (WGS) entry which is preliminary data.</text>
</comment>
<dbReference type="InterPro" id="IPR005467">
    <property type="entry name" value="His_kinase_dom"/>
</dbReference>
<dbReference type="Pfam" id="PF02518">
    <property type="entry name" value="HATPase_c"/>
    <property type="match status" value="1"/>
</dbReference>
<evidence type="ECO:0000256" key="5">
    <source>
        <dbReference type="ARBA" id="ARBA00022553"/>
    </source>
</evidence>
<evidence type="ECO:0000256" key="12">
    <source>
        <dbReference type="ARBA" id="ARBA00023012"/>
    </source>
</evidence>
<dbReference type="EMBL" id="JANPWE010000001">
    <property type="protein sequence ID" value="MCR6544528.1"/>
    <property type="molecule type" value="Genomic_DNA"/>
</dbReference>
<dbReference type="Gene3D" id="3.30.565.10">
    <property type="entry name" value="Histidine kinase-like ATPase, C-terminal domain"/>
    <property type="match status" value="1"/>
</dbReference>
<dbReference type="CDD" id="cd00082">
    <property type="entry name" value="HisKA"/>
    <property type="match status" value="1"/>
</dbReference>
<keyword evidence="11 15" id="KW-1133">Transmembrane helix</keyword>
<dbReference type="InterPro" id="IPR036890">
    <property type="entry name" value="HATPase_C_sf"/>
</dbReference>
<evidence type="ECO:0000313" key="19">
    <source>
        <dbReference type="Proteomes" id="UP001524944"/>
    </source>
</evidence>
<dbReference type="Gene3D" id="1.10.287.130">
    <property type="match status" value="1"/>
</dbReference>
<dbReference type="Proteomes" id="UP001524944">
    <property type="component" value="Unassembled WGS sequence"/>
</dbReference>
<dbReference type="InterPro" id="IPR004358">
    <property type="entry name" value="Sig_transdc_His_kin-like_C"/>
</dbReference>
<evidence type="ECO:0000256" key="15">
    <source>
        <dbReference type="SAM" id="Phobius"/>
    </source>
</evidence>
<keyword evidence="19" id="KW-1185">Reference proteome</keyword>
<dbReference type="SMART" id="SM00387">
    <property type="entry name" value="HATPase_c"/>
    <property type="match status" value="1"/>
</dbReference>
<dbReference type="PANTHER" id="PTHR45528:SF1">
    <property type="entry name" value="SENSOR HISTIDINE KINASE CPXA"/>
    <property type="match status" value="1"/>
</dbReference>
<protein>
    <recommendedName>
        <fullName evidence="3">histidine kinase</fullName>
        <ecNumber evidence="3">2.7.13.3</ecNumber>
    </recommendedName>
</protein>
<evidence type="ECO:0000256" key="3">
    <source>
        <dbReference type="ARBA" id="ARBA00012438"/>
    </source>
</evidence>
<dbReference type="InterPro" id="IPR003660">
    <property type="entry name" value="HAMP_dom"/>
</dbReference>